<evidence type="ECO:0000313" key="4">
    <source>
        <dbReference type="Proteomes" id="UP001198565"/>
    </source>
</evidence>
<keyword evidence="1" id="KW-0812">Transmembrane</keyword>
<accession>A0ABS7QME0</accession>
<feature type="transmembrane region" description="Helical" evidence="1">
    <location>
        <begin position="35"/>
        <end position="55"/>
    </location>
</feature>
<evidence type="ECO:0008006" key="5">
    <source>
        <dbReference type="Google" id="ProtNLM"/>
    </source>
</evidence>
<keyword evidence="1" id="KW-0472">Membrane</keyword>
<evidence type="ECO:0000313" key="3">
    <source>
        <dbReference type="EMBL" id="MBY8884347.1"/>
    </source>
</evidence>
<feature type="chain" id="PRO_5047252605" description="Integral membrane protein" evidence="2">
    <location>
        <begin position="26"/>
        <end position="122"/>
    </location>
</feature>
<feature type="transmembrane region" description="Helical" evidence="1">
    <location>
        <begin position="94"/>
        <end position="114"/>
    </location>
</feature>
<evidence type="ECO:0000256" key="2">
    <source>
        <dbReference type="SAM" id="SignalP"/>
    </source>
</evidence>
<protein>
    <recommendedName>
        <fullName evidence="5">Integral membrane protein</fullName>
    </recommendedName>
</protein>
<organism evidence="3 4">
    <name type="scientific">Streptantibioticus parmotrematis</name>
    <dbReference type="NCBI Taxonomy" id="2873249"/>
    <lineage>
        <taxon>Bacteria</taxon>
        <taxon>Bacillati</taxon>
        <taxon>Actinomycetota</taxon>
        <taxon>Actinomycetes</taxon>
        <taxon>Kitasatosporales</taxon>
        <taxon>Streptomycetaceae</taxon>
        <taxon>Streptantibioticus</taxon>
    </lineage>
</organism>
<reference evidence="3 4" key="1">
    <citation type="submission" date="2021-08" db="EMBL/GenBank/DDBJ databases">
        <title>Streptomyces sp. PTM05 isolated from lichen.</title>
        <authorList>
            <person name="Somphong A."/>
            <person name="Phongsopitanun W."/>
            <person name="Tanasupawat S."/>
        </authorList>
    </citation>
    <scope>NUCLEOTIDE SEQUENCE [LARGE SCALE GENOMIC DNA]</scope>
    <source>
        <strain evidence="3 4">Ptm05</strain>
    </source>
</reference>
<feature type="signal peptide" evidence="2">
    <location>
        <begin position="1"/>
        <end position="25"/>
    </location>
</feature>
<dbReference type="EMBL" id="JAINVZ010000003">
    <property type="protein sequence ID" value="MBY8884347.1"/>
    <property type="molecule type" value="Genomic_DNA"/>
</dbReference>
<dbReference type="Proteomes" id="UP001198565">
    <property type="component" value="Unassembled WGS sequence"/>
</dbReference>
<sequence>MIGALTVAVTVTALLLAAWCGLATARDQSTKDWHFVGMAVVSVLAVAQLVVGIVKTAGGHKADGGDALFLAYLAGAALAVPAAGFMSLLERTRWGSAIVTAGGLVLAVLEIRLFDIWGGGHG</sequence>
<evidence type="ECO:0000256" key="1">
    <source>
        <dbReference type="SAM" id="Phobius"/>
    </source>
</evidence>
<proteinExistence type="predicted"/>
<keyword evidence="1" id="KW-1133">Transmembrane helix</keyword>
<name>A0ABS7QME0_9ACTN</name>
<dbReference type="RefSeq" id="WP_222974655.1">
    <property type="nucleotide sequence ID" value="NZ_JAINVZ010000003.1"/>
</dbReference>
<gene>
    <name evidence="3" type="ORF">K7472_05755</name>
</gene>
<keyword evidence="4" id="KW-1185">Reference proteome</keyword>
<comment type="caution">
    <text evidence="3">The sequence shown here is derived from an EMBL/GenBank/DDBJ whole genome shotgun (WGS) entry which is preliminary data.</text>
</comment>
<feature type="transmembrane region" description="Helical" evidence="1">
    <location>
        <begin position="67"/>
        <end position="88"/>
    </location>
</feature>
<keyword evidence="2" id="KW-0732">Signal</keyword>